<dbReference type="EMBL" id="CAMXCT020005669">
    <property type="protein sequence ID" value="CAL1166381.1"/>
    <property type="molecule type" value="Genomic_DNA"/>
</dbReference>
<evidence type="ECO:0000313" key="3">
    <source>
        <dbReference type="Proteomes" id="UP001152797"/>
    </source>
</evidence>
<dbReference type="AlphaFoldDB" id="A0A9P1DP39"/>
<keyword evidence="3" id="KW-1185">Reference proteome</keyword>
<dbReference type="EMBL" id="CAMXCT030005669">
    <property type="protein sequence ID" value="CAL4800318.1"/>
    <property type="molecule type" value="Genomic_DNA"/>
</dbReference>
<dbReference type="OrthoDB" id="430251at2759"/>
<name>A0A9P1DP39_9DINO</name>
<reference evidence="1" key="1">
    <citation type="submission" date="2022-10" db="EMBL/GenBank/DDBJ databases">
        <authorList>
            <person name="Chen Y."/>
            <person name="Dougan E. K."/>
            <person name="Chan C."/>
            <person name="Rhodes N."/>
            <person name="Thang M."/>
        </authorList>
    </citation>
    <scope>NUCLEOTIDE SEQUENCE</scope>
</reference>
<organism evidence="1">
    <name type="scientific">Cladocopium goreaui</name>
    <dbReference type="NCBI Taxonomy" id="2562237"/>
    <lineage>
        <taxon>Eukaryota</taxon>
        <taxon>Sar</taxon>
        <taxon>Alveolata</taxon>
        <taxon>Dinophyceae</taxon>
        <taxon>Suessiales</taxon>
        <taxon>Symbiodiniaceae</taxon>
        <taxon>Cladocopium</taxon>
    </lineage>
</organism>
<protein>
    <submittedName>
        <fullName evidence="2">Acyl-coenzyme A thioesterase 8</fullName>
    </submittedName>
</protein>
<dbReference type="Proteomes" id="UP001152797">
    <property type="component" value="Unassembled WGS sequence"/>
</dbReference>
<evidence type="ECO:0000313" key="1">
    <source>
        <dbReference type="EMBL" id="CAI4013006.1"/>
    </source>
</evidence>
<comment type="caution">
    <text evidence="1">The sequence shown here is derived from an EMBL/GenBank/DDBJ whole genome shotgun (WGS) entry which is preliminary data.</text>
</comment>
<gene>
    <name evidence="1" type="ORF">C1SCF055_LOCUS38017</name>
</gene>
<sequence>MPSVVESRRIYAEARKKRQELDLDYRLGRHAAPQPDPVNLRSLRCISQIVLEATKETKQAKHFVGLMGVDVDCFDEGDLIDMCSPMHAYQAIRIREALLQLAELRRILRERMGQANILPEEDKMRKILLQEMQNLRKALSTSHLGRNIEGVETSLNNLRHILDNFTFSDEVQEYTRKAALAVAQIQGIKISHPLMKALAQQYGSKHGSLEEAGASPVPMWKKGAGTLGRRGDPWFVGGAPHGP</sequence>
<dbReference type="EMBL" id="CAMXCT010005669">
    <property type="protein sequence ID" value="CAI4013006.1"/>
    <property type="molecule type" value="Genomic_DNA"/>
</dbReference>
<evidence type="ECO:0000313" key="2">
    <source>
        <dbReference type="EMBL" id="CAL4800318.1"/>
    </source>
</evidence>
<accession>A0A9P1DP39</accession>
<proteinExistence type="predicted"/>
<reference evidence="2 3" key="2">
    <citation type="submission" date="2024-05" db="EMBL/GenBank/DDBJ databases">
        <authorList>
            <person name="Chen Y."/>
            <person name="Shah S."/>
            <person name="Dougan E. K."/>
            <person name="Thang M."/>
            <person name="Chan C."/>
        </authorList>
    </citation>
    <scope>NUCLEOTIDE SEQUENCE [LARGE SCALE GENOMIC DNA]</scope>
</reference>